<protein>
    <submittedName>
        <fullName evidence="3">Uncharacterized protein</fullName>
    </submittedName>
</protein>
<keyword evidence="4" id="KW-1185">Reference proteome</keyword>
<dbReference type="RefSeq" id="WP_004096036.1">
    <property type="nucleotide sequence ID" value="NZ_AFGF01000107.1"/>
</dbReference>
<evidence type="ECO:0000256" key="1">
    <source>
        <dbReference type="SAM" id="MobiDB-lite"/>
    </source>
</evidence>
<dbReference type="Proteomes" id="UP000003240">
    <property type="component" value="Unassembled WGS sequence"/>
</dbReference>
<evidence type="ECO:0000313" key="4">
    <source>
        <dbReference type="Proteomes" id="UP000003240"/>
    </source>
</evidence>
<proteinExistence type="predicted"/>
<keyword evidence="2" id="KW-0732">Signal</keyword>
<gene>
    <name evidence="3" type="ORF">ALO_12256</name>
</gene>
<dbReference type="OrthoDB" id="1684538at2"/>
<feature type="chain" id="PRO_5003359234" evidence="2">
    <location>
        <begin position="30"/>
        <end position="188"/>
    </location>
</feature>
<dbReference type="STRING" id="1009370.ALO_12256"/>
<dbReference type="EMBL" id="AFGF01000107">
    <property type="protein sequence ID" value="EGO63479.1"/>
    <property type="molecule type" value="Genomic_DNA"/>
</dbReference>
<reference evidence="3 4" key="1">
    <citation type="journal article" date="2011" name="EMBO J.">
        <title>Structural diversity of bacterial flagellar motors.</title>
        <authorList>
            <person name="Chen S."/>
            <person name="Beeby M."/>
            <person name="Murphy G.E."/>
            <person name="Leadbetter J.R."/>
            <person name="Hendrixson D.R."/>
            <person name="Briegel A."/>
            <person name="Li Z."/>
            <person name="Shi J."/>
            <person name="Tocheva E.I."/>
            <person name="Muller A."/>
            <person name="Dobro M.J."/>
            <person name="Jensen G.J."/>
        </authorList>
    </citation>
    <scope>NUCLEOTIDE SEQUENCE [LARGE SCALE GENOMIC DNA]</scope>
    <source>
        <strain evidence="3 4">DSM 6540</strain>
    </source>
</reference>
<feature type="signal peptide" evidence="2">
    <location>
        <begin position="1"/>
        <end position="29"/>
    </location>
</feature>
<organism evidence="3 4">
    <name type="scientific">Acetonema longum DSM 6540</name>
    <dbReference type="NCBI Taxonomy" id="1009370"/>
    <lineage>
        <taxon>Bacteria</taxon>
        <taxon>Bacillati</taxon>
        <taxon>Bacillota</taxon>
        <taxon>Negativicutes</taxon>
        <taxon>Acetonemataceae</taxon>
        <taxon>Acetonema</taxon>
    </lineage>
</organism>
<dbReference type="AlphaFoldDB" id="F7NK38"/>
<evidence type="ECO:0000313" key="3">
    <source>
        <dbReference type="EMBL" id="EGO63479.1"/>
    </source>
</evidence>
<accession>F7NK38</accession>
<comment type="caution">
    <text evidence="3">The sequence shown here is derived from an EMBL/GenBank/DDBJ whole genome shotgun (WGS) entry which is preliminary data.</text>
</comment>
<feature type="region of interest" description="Disordered" evidence="1">
    <location>
        <begin position="29"/>
        <end position="60"/>
    </location>
</feature>
<evidence type="ECO:0000256" key="2">
    <source>
        <dbReference type="SAM" id="SignalP"/>
    </source>
</evidence>
<name>F7NK38_9FIRM</name>
<sequence>MRNTLIRILCCLVLIAVIVPCVTTIPANAKAPKDTQNTQQDTTPTPQDRQNTPQPERPSERYQWAYSGGGQTFQFDTHTLQKINDPYRDEQLVEAWVRVITPNRTASSSIVLQQYYFRLNTKQIQLMSSFDLASDGQVGPGNKFTYDAHRWQDIVPGTAAEGIYNAVTDYAAIKFPPPKEKGKFLGIF</sequence>
<feature type="compositionally biased region" description="Low complexity" evidence="1">
    <location>
        <begin position="34"/>
        <end position="54"/>
    </location>
</feature>